<dbReference type="RefSeq" id="WP_092493407.1">
    <property type="nucleotide sequence ID" value="NZ_FNKD01000003.1"/>
</dbReference>
<dbReference type="PROSITE" id="PS51257">
    <property type="entry name" value="PROKAR_LIPOPROTEIN"/>
    <property type="match status" value="1"/>
</dbReference>
<evidence type="ECO:0000313" key="2">
    <source>
        <dbReference type="Proteomes" id="UP000199444"/>
    </source>
</evidence>
<dbReference type="STRING" id="553311.SAMN05216231_2595"/>
<evidence type="ECO:0008006" key="3">
    <source>
        <dbReference type="Google" id="ProtNLM"/>
    </source>
</evidence>
<evidence type="ECO:0000313" key="1">
    <source>
        <dbReference type="EMBL" id="SDQ80437.1"/>
    </source>
</evidence>
<accession>A0A1H1DVJ1</accession>
<keyword evidence="2" id="KW-1185">Reference proteome</keyword>
<dbReference type="EMBL" id="FNKD01000003">
    <property type="protein sequence ID" value="SDQ80437.1"/>
    <property type="molecule type" value="Genomic_DNA"/>
</dbReference>
<dbReference type="Proteomes" id="UP000199444">
    <property type="component" value="Unassembled WGS sequence"/>
</dbReference>
<protein>
    <recommendedName>
        <fullName evidence="3">Lipoprotein</fullName>
    </recommendedName>
</protein>
<name>A0A1H1DVJ1_9BACI</name>
<gene>
    <name evidence="1" type="ORF">SAMN05216231_2595</name>
</gene>
<reference evidence="1 2" key="1">
    <citation type="submission" date="2016-10" db="EMBL/GenBank/DDBJ databases">
        <authorList>
            <person name="de Groot N.N."/>
        </authorList>
    </citation>
    <scope>NUCLEOTIDE SEQUENCE [LARGE SCALE GENOMIC DNA]</scope>
    <source>
        <strain evidence="1 2">CGMCC 1.10449</strain>
    </source>
</reference>
<dbReference type="AlphaFoldDB" id="A0A1H1DVJ1"/>
<sequence>MKNICSYLLISFVILLVGCSIGNTKENREITFKNEEGEVLASTSDFAKASVEQRDQDEQKIIQLTFKDERNQRKLLNHILVKRFMFILEKK</sequence>
<proteinExistence type="predicted"/>
<organism evidence="1 2">
    <name type="scientific">Virgibacillus salinus</name>
    <dbReference type="NCBI Taxonomy" id="553311"/>
    <lineage>
        <taxon>Bacteria</taxon>
        <taxon>Bacillati</taxon>
        <taxon>Bacillota</taxon>
        <taxon>Bacilli</taxon>
        <taxon>Bacillales</taxon>
        <taxon>Bacillaceae</taxon>
        <taxon>Virgibacillus</taxon>
    </lineage>
</organism>